<dbReference type="EMBL" id="JBEYRS010000004">
    <property type="protein sequence ID" value="MEW2362848.1"/>
    <property type="molecule type" value="Genomic_DNA"/>
</dbReference>
<organism evidence="1 2">
    <name type="scientific">Streptomyces huasconensis</name>
    <dbReference type="NCBI Taxonomy" id="1854574"/>
    <lineage>
        <taxon>Bacteria</taxon>
        <taxon>Bacillati</taxon>
        <taxon>Actinomycetota</taxon>
        <taxon>Actinomycetes</taxon>
        <taxon>Kitasatosporales</taxon>
        <taxon>Streptomycetaceae</taxon>
        <taxon>Streptomyces</taxon>
    </lineage>
</organism>
<dbReference type="RefSeq" id="WP_359777960.1">
    <property type="nucleotide sequence ID" value="NZ_JBEYRR010000004.1"/>
</dbReference>
<gene>
    <name evidence="1" type="ORF">AB0887_12940</name>
</gene>
<evidence type="ECO:0000313" key="2">
    <source>
        <dbReference type="Proteomes" id="UP001553843"/>
    </source>
</evidence>
<sequence length="676" mass="74453">MLVTRGLARRGPGRVLKRALDTDRSLMDSGGVTPSLPLTFLCAIVADSGADDPPTRMAAEQAWALEDGTERRELLEALLRGPYGSSAPYWLLEAAVDSDLARKPPQTEPFYAPSMDLALLALSHPSCTPQLRRASLGRCAATQLGRLGAAHADDIVADGVAEALRGRVAPVPQGMTVDLLEAPTEAQLVLRQHWLHRTVFTAAVDLLPSYPFVDEEVGEGTSTWLKRQEAAERAWRTMWKQVVTAHAEHHRLLVEWSDDKDAGHTIREHLLGSIPWDVEPELLAEIAQDDLASFPHSVLTTRICRMRRDGATEEEVREHFADDLAELLPGQRKHIGRILSDDDAYGLRFGCRAAILRIARAAEGEWRYILNPDQAQEYGRPRPWRASEDQLASLAQTFAAHAAVALKLWEPDPQAQTHSTEDLRWVRDLLQHLPVVTSEVKEKVRLICQEARRGLARRPDHSRYGLDSGVQQARELLETIERMIAEPLPDPGPGRTASLGRPDQVTVRDLAGASDAVLDDYLGRHPGDDNLVEKALLAFAFHAYRRGLSFADVLIRHSDPQRALLVLTRELRLRLGGGPNLREAWVGAVLNLPAIEPELIRALPAWTALKARGPHGRAAHPAVMSTVRAALGSNSEAWQRFAASPAGHTGPTAWLRLGDVLDAAASGTPWPMPPRK</sequence>
<proteinExistence type="predicted"/>
<comment type="caution">
    <text evidence="1">The sequence shown here is derived from an EMBL/GenBank/DDBJ whole genome shotgun (WGS) entry which is preliminary data.</text>
</comment>
<accession>A0ABV3LTR4</accession>
<protein>
    <submittedName>
        <fullName evidence="1">Uncharacterized protein</fullName>
    </submittedName>
</protein>
<evidence type="ECO:0000313" key="1">
    <source>
        <dbReference type="EMBL" id="MEW2362848.1"/>
    </source>
</evidence>
<keyword evidence="2" id="KW-1185">Reference proteome</keyword>
<reference evidence="1 2" key="1">
    <citation type="submission" date="2024-06" db="EMBL/GenBank/DDBJ databases">
        <title>The Natural Products Discovery Center: Release of the First 8490 Sequenced Strains for Exploring Actinobacteria Biosynthetic Diversity.</title>
        <authorList>
            <person name="Kalkreuter E."/>
            <person name="Kautsar S.A."/>
            <person name="Yang D."/>
            <person name="Bader C.D."/>
            <person name="Teijaro C.N."/>
            <person name="Fluegel L."/>
            <person name="Davis C.M."/>
            <person name="Simpson J.R."/>
            <person name="Lauterbach L."/>
            <person name="Steele A.D."/>
            <person name="Gui C."/>
            <person name="Meng S."/>
            <person name="Li G."/>
            <person name="Viehrig K."/>
            <person name="Ye F."/>
            <person name="Su P."/>
            <person name="Kiefer A.F."/>
            <person name="Nichols A."/>
            <person name="Cepeda A.J."/>
            <person name="Yan W."/>
            <person name="Fan B."/>
            <person name="Jiang Y."/>
            <person name="Adhikari A."/>
            <person name="Zheng C.-J."/>
            <person name="Schuster L."/>
            <person name="Cowan T.M."/>
            <person name="Smanski M.J."/>
            <person name="Chevrette M.G."/>
            <person name="De Carvalho L.P.S."/>
            <person name="Shen B."/>
        </authorList>
    </citation>
    <scope>NUCLEOTIDE SEQUENCE [LARGE SCALE GENOMIC DNA]</scope>
    <source>
        <strain evidence="1 2">NPDC047833</strain>
    </source>
</reference>
<dbReference type="Proteomes" id="UP001553843">
    <property type="component" value="Unassembled WGS sequence"/>
</dbReference>
<name>A0ABV3LTR4_9ACTN</name>